<feature type="compositionally biased region" description="Polar residues" evidence="1">
    <location>
        <begin position="482"/>
        <end position="499"/>
    </location>
</feature>
<sequence>MSNNNNTNNSNNRPLNNTVSPPNQQGSTSYKGWFPYLFGKRVTSNTSRESDDNDTTTDQFLADLRSQQPILPDSSNEDRRRNDSNENLANALRNNDIIYIPELLPPILPSHSSSFSSIHSANSVNNANSNDTNNNITNNNSNNITNNSNATTNPNNQTITNNSVSPSPVLSTSAPLQNHSPLNRSRSFKIPNKSTTLKRSNTFSASRSNGLSRSGSLSQKSTILDSCRCCGTILQYPVDVVKVRCMVCATTVVVGNKPSKTQTNEVLSPQTISSASNNIINNNNSKLSTSNVQNNTSIKPDNLQSQPLQSPQVSEQTLNSPLESLSYKALKLKILECRDRVKNLNKREQQRNLEPDAEEAAHNEINLHQAFKPLEEYLYNSFSSLHCLNGSFQNESLTTSPGKPPKLNMEEIKEFYDLVVSLPTKRPLFKLLLGGVTLLRNPPQLNEFNDIIWLLILLEIPILPNCLISGNTSTKTSTNNSLPPQSNSTTAPNINSNNNDSFLAPELKALIF</sequence>
<feature type="compositionally biased region" description="Polar residues" evidence="1">
    <location>
        <begin position="18"/>
        <end position="30"/>
    </location>
</feature>
<comment type="caution">
    <text evidence="2">The sequence shown here is derived from an EMBL/GenBank/DDBJ whole genome shotgun (WGS) entry which is preliminary data.</text>
</comment>
<feature type="region of interest" description="Disordered" evidence="1">
    <location>
        <begin position="473"/>
        <end position="499"/>
    </location>
</feature>
<evidence type="ECO:0000256" key="1">
    <source>
        <dbReference type="SAM" id="MobiDB-lite"/>
    </source>
</evidence>
<feature type="compositionally biased region" description="Polar residues" evidence="1">
    <location>
        <begin position="192"/>
        <end position="203"/>
    </location>
</feature>
<feature type="region of interest" description="Disordered" evidence="1">
    <location>
        <begin position="275"/>
        <end position="317"/>
    </location>
</feature>
<feature type="compositionally biased region" description="Low complexity" evidence="1">
    <location>
        <begin position="275"/>
        <end position="291"/>
    </location>
</feature>
<feature type="compositionally biased region" description="Low complexity" evidence="1">
    <location>
        <begin position="126"/>
        <end position="162"/>
    </location>
</feature>
<dbReference type="Proteomes" id="UP001165120">
    <property type="component" value="Unassembled WGS sequence"/>
</dbReference>
<dbReference type="EMBL" id="BSXN01002687">
    <property type="protein sequence ID" value="GME77341.1"/>
    <property type="molecule type" value="Genomic_DNA"/>
</dbReference>
<gene>
    <name evidence="2" type="ORF">Cboi02_000550200</name>
</gene>
<name>A0A9W6T5A8_CANBO</name>
<keyword evidence="3" id="KW-1185">Reference proteome</keyword>
<feature type="region of interest" description="Disordered" evidence="1">
    <location>
        <begin position="1"/>
        <end position="32"/>
    </location>
</feature>
<dbReference type="AlphaFoldDB" id="A0A9W6T5A8"/>
<feature type="compositionally biased region" description="Low complexity" evidence="1">
    <location>
        <begin position="1"/>
        <end position="17"/>
    </location>
</feature>
<feature type="compositionally biased region" description="Polar residues" evidence="1">
    <location>
        <begin position="163"/>
        <end position="185"/>
    </location>
</feature>
<evidence type="ECO:0000313" key="2">
    <source>
        <dbReference type="EMBL" id="GME77341.1"/>
    </source>
</evidence>
<reference evidence="2" key="1">
    <citation type="submission" date="2023-04" db="EMBL/GenBank/DDBJ databases">
        <title>Candida boidinii NBRC 10035.</title>
        <authorList>
            <person name="Ichikawa N."/>
            <person name="Sato H."/>
            <person name="Tonouchi N."/>
        </authorList>
    </citation>
    <scope>NUCLEOTIDE SEQUENCE</scope>
    <source>
        <strain evidence="2">NBRC 10035</strain>
    </source>
</reference>
<accession>A0A9W6T5A8</accession>
<feature type="compositionally biased region" description="Low complexity" evidence="1">
    <location>
        <begin position="303"/>
        <end position="312"/>
    </location>
</feature>
<proteinExistence type="predicted"/>
<protein>
    <submittedName>
        <fullName evidence="2">Unnamed protein product</fullName>
    </submittedName>
</protein>
<organism evidence="2 3">
    <name type="scientific">Candida boidinii</name>
    <name type="common">Yeast</name>
    <dbReference type="NCBI Taxonomy" id="5477"/>
    <lineage>
        <taxon>Eukaryota</taxon>
        <taxon>Fungi</taxon>
        <taxon>Dikarya</taxon>
        <taxon>Ascomycota</taxon>
        <taxon>Saccharomycotina</taxon>
        <taxon>Pichiomycetes</taxon>
        <taxon>Pichiales</taxon>
        <taxon>Pichiaceae</taxon>
        <taxon>Ogataea</taxon>
        <taxon>Ogataea/Candida clade</taxon>
    </lineage>
</organism>
<evidence type="ECO:0000313" key="3">
    <source>
        <dbReference type="Proteomes" id="UP001165120"/>
    </source>
</evidence>
<feature type="region of interest" description="Disordered" evidence="1">
    <location>
        <begin position="63"/>
        <end position="82"/>
    </location>
</feature>
<feature type="region of interest" description="Disordered" evidence="1">
    <location>
        <begin position="126"/>
        <end position="217"/>
    </location>
</feature>
<feature type="compositionally biased region" description="Low complexity" evidence="1">
    <location>
        <begin position="204"/>
        <end position="217"/>
    </location>
</feature>